<evidence type="ECO:0000313" key="12">
    <source>
        <dbReference type="Proteomes" id="UP001314263"/>
    </source>
</evidence>
<dbReference type="EC" id="3.2.1.78" evidence="4"/>
<evidence type="ECO:0000259" key="10">
    <source>
        <dbReference type="Pfam" id="PF26410"/>
    </source>
</evidence>
<sequence>MGDACTPDFVSVSENGTHFELNGAPFFFGGCNTYYMMTRAADPGLRHEVTEVLDAAQKAKLSVVRTWAFCDGPEWNALQPEAGMFDERVFASLDWVIAQAKARGIRLCMPLVNYWPAYGGIPQYIRWSCQRRGVDESGDPEAFYEDRCCQDIFQNFLATITSRVNTITGIAYRDEPTIMAWELMNEPRCPGDFSASKLQHWIERTGEFLKSVDPNHLVAVGSEGFFGSSTPEFLPDNPYDTLSEGCDFARNHMPDCIDFATIHLWPDTWLAGAGGQQCGEEGALRFARRWINAHVDCCARLGKPLVLTEFGKKPAGPLRAAFYQKVYERVVTHARAGHFMGGACFWCLTAAGYPDYDGFKVSFQQQGSQSSYWAEPKQKAGQRAGTSMPGAGGKSSAPMQQEQGRDFLHNSASNSEAAPGKHTRQSSIRATEPRDPRTEPASLFGSSSTPGADNAASAICRPAPASTHGAQHLSSSIMLRRVSSRTEGNVEAAAALVDQEGAQCELQAACLGAETALLIKQHAAAMHELSQQAASKGCHVM</sequence>
<keyword evidence="12" id="KW-1185">Reference proteome</keyword>
<keyword evidence="6" id="KW-0732">Signal</keyword>
<protein>
    <recommendedName>
        <fullName evidence="4">mannan endo-1,4-beta-mannosidase</fullName>
        <ecNumber evidence="4">3.2.1.78</ecNumber>
    </recommendedName>
</protein>
<evidence type="ECO:0000256" key="4">
    <source>
        <dbReference type="ARBA" id="ARBA00012706"/>
    </source>
</evidence>
<keyword evidence="7" id="KW-0378">Hydrolase</keyword>
<evidence type="ECO:0000256" key="2">
    <source>
        <dbReference type="ARBA" id="ARBA00004613"/>
    </source>
</evidence>
<dbReference type="AlphaFoldDB" id="A0AAV1HXW3"/>
<comment type="catalytic activity">
    <reaction evidence="1">
        <text>Random hydrolysis of (1-&gt;4)-beta-D-mannosidic linkages in mannans, galactomannans and glucomannans.</text>
        <dbReference type="EC" id="3.2.1.78"/>
    </reaction>
</comment>
<dbReference type="InterPro" id="IPR045053">
    <property type="entry name" value="MAN-like"/>
</dbReference>
<dbReference type="PANTHER" id="PTHR31451:SF39">
    <property type="entry name" value="MANNAN ENDO-1,4-BETA-MANNOSIDASE 1"/>
    <property type="match status" value="1"/>
</dbReference>
<comment type="caution">
    <text evidence="11">The sequence shown here is derived from an EMBL/GenBank/DDBJ whole genome shotgun (WGS) entry which is preliminary data.</text>
</comment>
<evidence type="ECO:0000256" key="8">
    <source>
        <dbReference type="ARBA" id="ARBA00023295"/>
    </source>
</evidence>
<dbReference type="InterPro" id="IPR001547">
    <property type="entry name" value="Glyco_hydro_5"/>
</dbReference>
<dbReference type="Proteomes" id="UP001314263">
    <property type="component" value="Unassembled WGS sequence"/>
</dbReference>
<dbReference type="Gene3D" id="3.20.20.80">
    <property type="entry name" value="Glycosidases"/>
    <property type="match status" value="1"/>
</dbReference>
<comment type="similarity">
    <text evidence="3">Belongs to the glycosyl hydrolase 5 (cellulase A) family.</text>
</comment>
<feature type="domain" description="Glycoside hydrolase family 5" evidence="10">
    <location>
        <begin position="8"/>
        <end position="352"/>
    </location>
</feature>
<comment type="subcellular location">
    <subcellularLocation>
        <location evidence="2">Secreted</location>
    </subcellularLocation>
</comment>
<dbReference type="PANTHER" id="PTHR31451">
    <property type="match status" value="1"/>
</dbReference>
<organism evidence="11 12">
    <name type="scientific">Coccomyxa viridis</name>
    <dbReference type="NCBI Taxonomy" id="1274662"/>
    <lineage>
        <taxon>Eukaryota</taxon>
        <taxon>Viridiplantae</taxon>
        <taxon>Chlorophyta</taxon>
        <taxon>core chlorophytes</taxon>
        <taxon>Trebouxiophyceae</taxon>
        <taxon>Trebouxiophyceae incertae sedis</taxon>
        <taxon>Coccomyxaceae</taxon>
        <taxon>Coccomyxa</taxon>
    </lineage>
</organism>
<dbReference type="GO" id="GO:0000272">
    <property type="term" value="P:polysaccharide catabolic process"/>
    <property type="evidence" value="ECO:0007669"/>
    <property type="project" value="InterPro"/>
</dbReference>
<dbReference type="InterPro" id="IPR017853">
    <property type="entry name" value="GH"/>
</dbReference>
<gene>
    <name evidence="11" type="ORF">CVIRNUC_001886</name>
</gene>
<evidence type="ECO:0000256" key="3">
    <source>
        <dbReference type="ARBA" id="ARBA00005641"/>
    </source>
</evidence>
<accession>A0AAV1HXW3</accession>
<evidence type="ECO:0000256" key="6">
    <source>
        <dbReference type="ARBA" id="ARBA00022729"/>
    </source>
</evidence>
<keyword evidence="8" id="KW-0326">Glycosidase</keyword>
<evidence type="ECO:0000313" key="11">
    <source>
        <dbReference type="EMBL" id="CAK0749123.1"/>
    </source>
</evidence>
<keyword evidence="5" id="KW-0964">Secreted</keyword>
<proteinExistence type="inferred from homology"/>
<name>A0AAV1HXW3_9CHLO</name>
<evidence type="ECO:0000256" key="9">
    <source>
        <dbReference type="SAM" id="MobiDB-lite"/>
    </source>
</evidence>
<dbReference type="EMBL" id="CAUYUE010000003">
    <property type="protein sequence ID" value="CAK0749123.1"/>
    <property type="molecule type" value="Genomic_DNA"/>
</dbReference>
<evidence type="ECO:0000256" key="5">
    <source>
        <dbReference type="ARBA" id="ARBA00022525"/>
    </source>
</evidence>
<reference evidence="11 12" key="1">
    <citation type="submission" date="2023-10" db="EMBL/GenBank/DDBJ databases">
        <authorList>
            <person name="Maclean D."/>
            <person name="Macfadyen A."/>
        </authorList>
    </citation>
    <scope>NUCLEOTIDE SEQUENCE [LARGE SCALE GENOMIC DNA]</scope>
</reference>
<dbReference type="GO" id="GO:0005576">
    <property type="term" value="C:extracellular region"/>
    <property type="evidence" value="ECO:0007669"/>
    <property type="project" value="UniProtKB-SubCell"/>
</dbReference>
<evidence type="ECO:0000256" key="7">
    <source>
        <dbReference type="ARBA" id="ARBA00022801"/>
    </source>
</evidence>
<dbReference type="Pfam" id="PF26410">
    <property type="entry name" value="GH5_mannosidase"/>
    <property type="match status" value="1"/>
</dbReference>
<feature type="region of interest" description="Disordered" evidence="9">
    <location>
        <begin position="371"/>
        <end position="457"/>
    </location>
</feature>
<dbReference type="GO" id="GO:0016985">
    <property type="term" value="F:mannan endo-1,4-beta-mannosidase activity"/>
    <property type="evidence" value="ECO:0007669"/>
    <property type="project" value="UniProtKB-EC"/>
</dbReference>
<dbReference type="SUPFAM" id="SSF51445">
    <property type="entry name" value="(Trans)glycosidases"/>
    <property type="match status" value="1"/>
</dbReference>
<evidence type="ECO:0000256" key="1">
    <source>
        <dbReference type="ARBA" id="ARBA00001678"/>
    </source>
</evidence>